<dbReference type="AlphaFoldDB" id="A0A6A5BVP4"/>
<feature type="compositionally biased region" description="Low complexity" evidence="2">
    <location>
        <begin position="35"/>
        <end position="57"/>
    </location>
</feature>
<keyword evidence="3" id="KW-0732">Signal</keyword>
<feature type="coiled-coil region" evidence="1">
    <location>
        <begin position="97"/>
        <end position="135"/>
    </location>
</feature>
<protein>
    <submittedName>
        <fullName evidence="4">Uncharacterized protein</fullName>
    </submittedName>
</protein>
<evidence type="ECO:0000256" key="1">
    <source>
        <dbReference type="SAM" id="Coils"/>
    </source>
</evidence>
<dbReference type="RefSeq" id="XP_044562138.1">
    <property type="nucleotide sequence ID" value="XM_044706719.1"/>
</dbReference>
<dbReference type="OrthoDB" id="10410638at2759"/>
<dbReference type="OMA" id="NIRVVHK"/>
<dbReference type="EMBL" id="VFQX01000034">
    <property type="protein sequence ID" value="KAF0977425.1"/>
    <property type="molecule type" value="Genomic_DNA"/>
</dbReference>
<dbReference type="VEuPathDB" id="AmoebaDB:NF0062830"/>
<feature type="chain" id="PRO_5025527425" evidence="3">
    <location>
        <begin position="33"/>
        <end position="240"/>
    </location>
</feature>
<evidence type="ECO:0000313" key="5">
    <source>
        <dbReference type="Proteomes" id="UP000444721"/>
    </source>
</evidence>
<feature type="signal peptide" evidence="3">
    <location>
        <begin position="1"/>
        <end position="32"/>
    </location>
</feature>
<accession>A0A6A5BVP4</accession>
<organism evidence="4 5">
    <name type="scientific">Naegleria fowleri</name>
    <name type="common">Brain eating amoeba</name>
    <dbReference type="NCBI Taxonomy" id="5763"/>
    <lineage>
        <taxon>Eukaryota</taxon>
        <taxon>Discoba</taxon>
        <taxon>Heterolobosea</taxon>
        <taxon>Tetramitia</taxon>
        <taxon>Eutetramitia</taxon>
        <taxon>Vahlkampfiidae</taxon>
        <taxon>Naegleria</taxon>
    </lineage>
</organism>
<evidence type="ECO:0000256" key="3">
    <source>
        <dbReference type="SAM" id="SignalP"/>
    </source>
</evidence>
<keyword evidence="1" id="KW-0175">Coiled coil</keyword>
<dbReference type="GeneID" id="68110635"/>
<dbReference type="VEuPathDB" id="AmoebaDB:FDP41_003417"/>
<reference evidence="4 5" key="1">
    <citation type="journal article" date="2019" name="Sci. Rep.">
        <title>Nanopore sequencing improves the draft genome of the human pathogenic amoeba Naegleria fowleri.</title>
        <authorList>
            <person name="Liechti N."/>
            <person name="Schurch N."/>
            <person name="Bruggmann R."/>
            <person name="Wittwer M."/>
        </authorList>
    </citation>
    <scope>NUCLEOTIDE SEQUENCE [LARGE SCALE GENOMIC DNA]</scope>
    <source>
        <strain evidence="4 5">ATCC 30894</strain>
    </source>
</reference>
<sequence length="240" mass="28354">MMNNKLSVVIFFLLLLLVISLTTLQLVATVNAEENNNNNSKSSSATTTTTTTSTKRITTTRRHRKLFKSTLIRLFKKYGINIKNNNKSVVMVSQQDAQAIRSHLNRVEKRLRRLLKQMSRKYKEIRIRVKSLRRSLIEKKRTYRRARMIYKKYIEKSEKVITEQVTETSSDEENKTLREAETKLAQFKELLKNERLNFKRLKESWKKARELRKKHNAKIKAQFNVINQLRSLISHTASDN</sequence>
<comment type="caution">
    <text evidence="4">The sequence shown here is derived from an EMBL/GenBank/DDBJ whole genome shotgun (WGS) entry which is preliminary data.</text>
</comment>
<evidence type="ECO:0000256" key="2">
    <source>
        <dbReference type="SAM" id="MobiDB-lite"/>
    </source>
</evidence>
<feature type="region of interest" description="Disordered" evidence="2">
    <location>
        <begin position="35"/>
        <end position="60"/>
    </location>
</feature>
<name>A0A6A5BVP4_NAEFO</name>
<feature type="coiled-coil region" evidence="1">
    <location>
        <begin position="170"/>
        <end position="204"/>
    </location>
</feature>
<dbReference type="Proteomes" id="UP000444721">
    <property type="component" value="Unassembled WGS sequence"/>
</dbReference>
<keyword evidence="5" id="KW-1185">Reference proteome</keyword>
<proteinExistence type="predicted"/>
<evidence type="ECO:0000313" key="4">
    <source>
        <dbReference type="EMBL" id="KAF0977425.1"/>
    </source>
</evidence>
<dbReference type="VEuPathDB" id="AmoebaDB:NfTy_071490"/>
<gene>
    <name evidence="4" type="ORF">FDP41_003417</name>
</gene>